<dbReference type="InterPro" id="IPR009027">
    <property type="entry name" value="Ribosomal_bL9/RNase_H1_N"/>
</dbReference>
<keyword evidence="4 7" id="KW-0689">Ribosomal protein</keyword>
<comment type="similarity">
    <text evidence="1 7">Belongs to the bacterial ribosomal protein bL9 family.</text>
</comment>
<evidence type="ECO:0000256" key="5">
    <source>
        <dbReference type="ARBA" id="ARBA00023274"/>
    </source>
</evidence>
<dbReference type="GO" id="GO:0005840">
    <property type="term" value="C:ribosome"/>
    <property type="evidence" value="ECO:0007669"/>
    <property type="project" value="UniProtKB-KW"/>
</dbReference>
<dbReference type="FunFam" id="3.10.430.100:FF:000001">
    <property type="entry name" value="50S ribosomal protein L9"/>
    <property type="match status" value="1"/>
</dbReference>
<evidence type="ECO:0000256" key="4">
    <source>
        <dbReference type="ARBA" id="ARBA00022980"/>
    </source>
</evidence>
<dbReference type="HAMAP" id="MF_00503">
    <property type="entry name" value="Ribosomal_bL9"/>
    <property type="match status" value="1"/>
</dbReference>
<dbReference type="PANTHER" id="PTHR21368">
    <property type="entry name" value="50S RIBOSOMAL PROTEIN L9"/>
    <property type="match status" value="1"/>
</dbReference>
<dbReference type="InterPro" id="IPR036935">
    <property type="entry name" value="Ribosomal_bL9_N_sf"/>
</dbReference>
<dbReference type="Pfam" id="PF03948">
    <property type="entry name" value="Ribosomal_L9_C"/>
    <property type="match status" value="1"/>
</dbReference>
<evidence type="ECO:0000259" key="9">
    <source>
        <dbReference type="PROSITE" id="PS00651"/>
    </source>
</evidence>
<dbReference type="SUPFAM" id="SSF55653">
    <property type="entry name" value="Ribosomal protein L9 C-domain"/>
    <property type="match status" value="1"/>
</dbReference>
<accession>A0A0A3B7T9</accession>
<dbReference type="GO" id="GO:0003735">
    <property type="term" value="F:structural constituent of ribosome"/>
    <property type="evidence" value="ECO:0007669"/>
    <property type="project" value="InterPro"/>
</dbReference>
<organism evidence="10 11">
    <name type="scientific">Chelonobacter oris</name>
    <dbReference type="NCBI Taxonomy" id="505317"/>
    <lineage>
        <taxon>Bacteria</taxon>
        <taxon>Pseudomonadati</taxon>
        <taxon>Pseudomonadota</taxon>
        <taxon>Gammaproteobacteria</taxon>
        <taxon>Pasteurellales</taxon>
        <taxon>Pasteurellaceae</taxon>
        <taxon>Chelonobacter</taxon>
    </lineage>
</organism>
<evidence type="ECO:0000256" key="3">
    <source>
        <dbReference type="ARBA" id="ARBA00022884"/>
    </source>
</evidence>
<feature type="domain" description="Ribosomal protein L9" evidence="9">
    <location>
        <begin position="13"/>
        <end position="40"/>
    </location>
</feature>
<evidence type="ECO:0000313" key="10">
    <source>
        <dbReference type="EMBL" id="KGQ69649.1"/>
    </source>
</evidence>
<keyword evidence="11" id="KW-1185">Reference proteome</keyword>
<proteinExistence type="inferred from homology"/>
<protein>
    <recommendedName>
        <fullName evidence="6 7">Large ribosomal subunit protein bL9</fullName>
    </recommendedName>
</protein>
<dbReference type="PROSITE" id="PS00651">
    <property type="entry name" value="RIBOSOMAL_L9"/>
    <property type="match status" value="1"/>
</dbReference>
<dbReference type="InterPro" id="IPR020070">
    <property type="entry name" value="Ribosomal_bL9_N"/>
</dbReference>
<evidence type="ECO:0000256" key="1">
    <source>
        <dbReference type="ARBA" id="ARBA00010605"/>
    </source>
</evidence>
<evidence type="ECO:0000256" key="7">
    <source>
        <dbReference type="HAMAP-Rule" id="MF_00503"/>
    </source>
</evidence>
<dbReference type="OrthoDB" id="9788336at2"/>
<dbReference type="GO" id="GO:1990904">
    <property type="term" value="C:ribonucleoprotein complex"/>
    <property type="evidence" value="ECO:0007669"/>
    <property type="project" value="UniProtKB-KW"/>
</dbReference>
<name>A0A0A3B7T9_9PAST</name>
<dbReference type="RefSeq" id="WP_034617369.1">
    <property type="nucleotide sequence ID" value="NZ_JSUM01000015.1"/>
</dbReference>
<dbReference type="GO" id="GO:0006412">
    <property type="term" value="P:translation"/>
    <property type="evidence" value="ECO:0007669"/>
    <property type="project" value="UniProtKB-UniRule"/>
</dbReference>
<dbReference type="InterPro" id="IPR020594">
    <property type="entry name" value="Ribosomal_bL9_bac/chp"/>
</dbReference>
<dbReference type="InterPro" id="IPR000244">
    <property type="entry name" value="Ribosomal_bL9"/>
</dbReference>
<keyword evidence="5 7" id="KW-0687">Ribonucleoprotein</keyword>
<gene>
    <name evidence="7 10" type="primary">rplI</name>
    <name evidence="10" type="ORF">OA57_10320</name>
</gene>
<evidence type="ECO:0000313" key="11">
    <source>
        <dbReference type="Proteomes" id="UP000030380"/>
    </source>
</evidence>
<dbReference type="GO" id="GO:0019843">
    <property type="term" value="F:rRNA binding"/>
    <property type="evidence" value="ECO:0007669"/>
    <property type="project" value="UniProtKB-UniRule"/>
</dbReference>
<dbReference type="Gene3D" id="3.40.5.10">
    <property type="entry name" value="Ribosomal protein L9, N-terminal domain"/>
    <property type="match status" value="1"/>
</dbReference>
<evidence type="ECO:0000256" key="8">
    <source>
        <dbReference type="SAM" id="Coils"/>
    </source>
</evidence>
<keyword evidence="2 7" id="KW-0699">rRNA-binding</keyword>
<dbReference type="Pfam" id="PF01281">
    <property type="entry name" value="Ribosomal_L9_N"/>
    <property type="match status" value="1"/>
</dbReference>
<dbReference type="InterPro" id="IPR036791">
    <property type="entry name" value="Ribosomal_bL9_C_sf"/>
</dbReference>
<keyword evidence="8" id="KW-0175">Coiled coil</keyword>
<evidence type="ECO:0000256" key="6">
    <source>
        <dbReference type="ARBA" id="ARBA00035292"/>
    </source>
</evidence>
<keyword evidence="3 7" id="KW-0694">RNA-binding</keyword>
<evidence type="ECO:0000256" key="2">
    <source>
        <dbReference type="ARBA" id="ARBA00022730"/>
    </source>
</evidence>
<feature type="coiled-coil region" evidence="8">
    <location>
        <begin position="37"/>
        <end position="64"/>
    </location>
</feature>
<reference evidence="10 11" key="1">
    <citation type="submission" date="2014-11" db="EMBL/GenBank/DDBJ databases">
        <title>Draft genome sequence of Chelonobacter oris 1662T, associated with respiratory disease in Hermann's Tortoises.</title>
        <authorList>
            <person name="Kudirkiene E."/>
            <person name="Hansen M.J."/>
            <person name="Bojesen A.M."/>
        </authorList>
    </citation>
    <scope>NUCLEOTIDE SEQUENCE [LARGE SCALE GENOMIC DNA]</scope>
    <source>
        <strain evidence="10 11">1662</strain>
    </source>
</reference>
<dbReference type="NCBIfam" id="TIGR00158">
    <property type="entry name" value="L9"/>
    <property type="match status" value="1"/>
</dbReference>
<dbReference type="FunFam" id="3.40.5.10:FF:000001">
    <property type="entry name" value="50S ribosomal protein L9"/>
    <property type="match status" value="1"/>
</dbReference>
<dbReference type="Gene3D" id="3.10.430.100">
    <property type="entry name" value="Ribosomal protein L9, C-terminal domain"/>
    <property type="match status" value="1"/>
</dbReference>
<dbReference type="SUPFAM" id="SSF55658">
    <property type="entry name" value="L9 N-domain-like"/>
    <property type="match status" value="1"/>
</dbReference>
<dbReference type="AlphaFoldDB" id="A0A0A3B7T9"/>
<dbReference type="EMBL" id="JSUM01000015">
    <property type="protein sequence ID" value="KGQ69649.1"/>
    <property type="molecule type" value="Genomic_DNA"/>
</dbReference>
<comment type="function">
    <text evidence="7">Binds to the 23S rRNA.</text>
</comment>
<comment type="caution">
    <text evidence="10">The sequence shown here is derived from an EMBL/GenBank/DDBJ whole genome shotgun (WGS) entry which is preliminary data.</text>
</comment>
<dbReference type="STRING" id="505317.OA57_10320"/>
<sequence>MQIILLDKIVHLGNVGDQVNVKAGFARNFLIPQGKAVMATKANIEHFEARRAELEAKVAEALASAQARAAQLEALSSVTIASKSGDEGRLFGSIGPRDVAEAVTAAGVEVAKSEVRLSEGPLRTTGEHDVRFQLHGEVFASLVVNVVAE</sequence>
<dbReference type="Proteomes" id="UP000030380">
    <property type="component" value="Unassembled WGS sequence"/>
</dbReference>
<dbReference type="InterPro" id="IPR020069">
    <property type="entry name" value="Ribosomal_bL9_C"/>
</dbReference>